<reference evidence="14 15" key="1">
    <citation type="submission" date="2015-01" db="EMBL/GenBank/DDBJ databases">
        <title>The Genome Sequence of Rhinocladiella mackenzie CBS 650.93.</title>
        <authorList>
            <consortium name="The Broad Institute Genomics Platform"/>
            <person name="Cuomo C."/>
            <person name="de Hoog S."/>
            <person name="Gorbushina A."/>
            <person name="Stielow B."/>
            <person name="Teixiera M."/>
            <person name="Abouelleil A."/>
            <person name="Chapman S.B."/>
            <person name="Priest M."/>
            <person name="Young S.K."/>
            <person name="Wortman J."/>
            <person name="Nusbaum C."/>
            <person name="Birren B."/>
        </authorList>
    </citation>
    <scope>NUCLEOTIDE SEQUENCE [LARGE SCALE GENOMIC DNA]</scope>
    <source>
        <strain evidence="14 15">CBS 650.93</strain>
    </source>
</reference>
<evidence type="ECO:0000256" key="8">
    <source>
        <dbReference type="ARBA" id="ARBA00023065"/>
    </source>
</evidence>
<dbReference type="OrthoDB" id="167398at2759"/>
<proteinExistence type="inferred from homology"/>
<evidence type="ECO:0000313" key="15">
    <source>
        <dbReference type="Proteomes" id="UP000053617"/>
    </source>
</evidence>
<dbReference type="CDD" id="cd06186">
    <property type="entry name" value="NOX_Duox_like_FAD_NADP"/>
    <property type="match status" value="1"/>
</dbReference>
<evidence type="ECO:0000256" key="7">
    <source>
        <dbReference type="ARBA" id="ARBA00023002"/>
    </source>
</evidence>
<dbReference type="Pfam" id="PF01794">
    <property type="entry name" value="Ferric_reduct"/>
    <property type="match status" value="1"/>
</dbReference>
<dbReference type="EMBL" id="KN847478">
    <property type="protein sequence ID" value="KIX05209.1"/>
    <property type="molecule type" value="Genomic_DNA"/>
</dbReference>
<dbReference type="SUPFAM" id="SSF52343">
    <property type="entry name" value="Ferredoxin reductase-like, C-terminal NADP-linked domain"/>
    <property type="match status" value="1"/>
</dbReference>
<feature type="domain" description="FAD-binding FR-type" evidence="13">
    <location>
        <begin position="396"/>
        <end position="564"/>
    </location>
</feature>
<dbReference type="InterPro" id="IPR013112">
    <property type="entry name" value="FAD-bd_8"/>
</dbReference>
<feature type="transmembrane region" description="Helical" evidence="12">
    <location>
        <begin position="123"/>
        <end position="144"/>
    </location>
</feature>
<dbReference type="GeneID" id="25294152"/>
<dbReference type="GO" id="GO:0000293">
    <property type="term" value="F:ferric-chelate reductase activity"/>
    <property type="evidence" value="ECO:0007669"/>
    <property type="project" value="UniProtKB-ARBA"/>
</dbReference>
<dbReference type="PANTHER" id="PTHR32361">
    <property type="entry name" value="FERRIC/CUPRIC REDUCTASE TRANSMEMBRANE COMPONENT"/>
    <property type="match status" value="1"/>
</dbReference>
<dbReference type="InterPro" id="IPR051410">
    <property type="entry name" value="Ferric/Cupric_Reductase"/>
</dbReference>
<keyword evidence="8" id="KW-0406">Ion transport</keyword>
<keyword evidence="5" id="KW-0249">Electron transport</keyword>
<evidence type="ECO:0000256" key="3">
    <source>
        <dbReference type="ARBA" id="ARBA00022448"/>
    </source>
</evidence>
<dbReference type="GO" id="GO:0006826">
    <property type="term" value="P:iron ion transport"/>
    <property type="evidence" value="ECO:0007669"/>
    <property type="project" value="TreeGrafter"/>
</dbReference>
<evidence type="ECO:0000256" key="11">
    <source>
        <dbReference type="SAM" id="MobiDB-lite"/>
    </source>
</evidence>
<keyword evidence="9 12" id="KW-0472">Membrane</keyword>
<keyword evidence="3" id="KW-0813">Transport</keyword>
<dbReference type="InterPro" id="IPR039261">
    <property type="entry name" value="FNR_nucleotide-bd"/>
</dbReference>
<dbReference type="PROSITE" id="PS51384">
    <property type="entry name" value="FAD_FR"/>
    <property type="match status" value="1"/>
</dbReference>
<feature type="transmembrane region" description="Helical" evidence="12">
    <location>
        <begin position="274"/>
        <end position="296"/>
    </location>
</feature>
<dbReference type="InterPro" id="IPR013130">
    <property type="entry name" value="Fe3_Rdtase_TM_dom"/>
</dbReference>
<dbReference type="RefSeq" id="XP_013272345.1">
    <property type="nucleotide sequence ID" value="XM_013416891.1"/>
</dbReference>
<keyword evidence="6 12" id="KW-1133">Transmembrane helix</keyword>
<evidence type="ECO:0000256" key="6">
    <source>
        <dbReference type="ARBA" id="ARBA00022989"/>
    </source>
</evidence>
<dbReference type="AlphaFoldDB" id="A0A0D2IHE4"/>
<comment type="subcellular location">
    <subcellularLocation>
        <location evidence="1">Membrane</location>
        <topology evidence="1">Multi-pass membrane protein</topology>
    </subcellularLocation>
</comment>
<dbReference type="VEuPathDB" id="FungiDB:Z518_06081"/>
<name>A0A0D2IHE4_9EURO</name>
<accession>A0A0D2IHE4</accession>
<feature type="compositionally biased region" description="Polar residues" evidence="11">
    <location>
        <begin position="464"/>
        <end position="497"/>
    </location>
</feature>
<evidence type="ECO:0000256" key="12">
    <source>
        <dbReference type="SAM" id="Phobius"/>
    </source>
</evidence>
<dbReference type="GO" id="GO:0005886">
    <property type="term" value="C:plasma membrane"/>
    <property type="evidence" value="ECO:0007669"/>
    <property type="project" value="TreeGrafter"/>
</dbReference>
<feature type="region of interest" description="Disordered" evidence="11">
    <location>
        <begin position="464"/>
        <end position="509"/>
    </location>
</feature>
<evidence type="ECO:0000256" key="1">
    <source>
        <dbReference type="ARBA" id="ARBA00004141"/>
    </source>
</evidence>
<dbReference type="GO" id="GO:0015677">
    <property type="term" value="P:copper ion import"/>
    <property type="evidence" value="ECO:0007669"/>
    <property type="project" value="TreeGrafter"/>
</dbReference>
<evidence type="ECO:0000256" key="9">
    <source>
        <dbReference type="ARBA" id="ARBA00023136"/>
    </source>
</evidence>
<keyword evidence="4 12" id="KW-0812">Transmembrane</keyword>
<feature type="transmembrane region" description="Helical" evidence="12">
    <location>
        <begin position="192"/>
        <end position="215"/>
    </location>
</feature>
<dbReference type="InterPro" id="IPR017927">
    <property type="entry name" value="FAD-bd_FR_type"/>
</dbReference>
<dbReference type="Pfam" id="PF08022">
    <property type="entry name" value="FAD_binding_8"/>
    <property type="match status" value="1"/>
</dbReference>
<dbReference type="SFLD" id="SFLDS00052">
    <property type="entry name" value="Ferric_Reductase_Domain"/>
    <property type="match status" value="1"/>
</dbReference>
<comment type="similarity">
    <text evidence="2">Belongs to the ferric reductase (FRE) family.</text>
</comment>
<evidence type="ECO:0000313" key="14">
    <source>
        <dbReference type="EMBL" id="KIX05209.1"/>
    </source>
</evidence>
<evidence type="ECO:0000259" key="13">
    <source>
        <dbReference type="PROSITE" id="PS51384"/>
    </source>
</evidence>
<dbReference type="Proteomes" id="UP000053617">
    <property type="component" value="Unassembled WGS sequence"/>
</dbReference>
<keyword evidence="15" id="KW-1185">Reference proteome</keyword>
<keyword evidence="7" id="KW-0560">Oxidoreductase</keyword>
<gene>
    <name evidence="14" type="ORF">Z518_06081</name>
</gene>
<evidence type="ECO:0000256" key="2">
    <source>
        <dbReference type="ARBA" id="ARBA00006278"/>
    </source>
</evidence>
<dbReference type="PANTHER" id="PTHR32361:SF9">
    <property type="entry name" value="FERRIC REDUCTASE TRANSMEMBRANE COMPONENT 3-RELATED"/>
    <property type="match status" value="1"/>
</dbReference>
<dbReference type="SFLD" id="SFLDG01168">
    <property type="entry name" value="Ferric_reductase_subgroup_(FRE"/>
    <property type="match status" value="1"/>
</dbReference>
<dbReference type="Gene3D" id="3.40.50.80">
    <property type="entry name" value="Nucleotide-binding domain of ferredoxin-NADP reductase (FNR) module"/>
    <property type="match status" value="1"/>
</dbReference>
<evidence type="ECO:0000256" key="5">
    <source>
        <dbReference type="ARBA" id="ARBA00022982"/>
    </source>
</evidence>
<evidence type="ECO:0000256" key="4">
    <source>
        <dbReference type="ARBA" id="ARBA00022692"/>
    </source>
</evidence>
<dbReference type="Pfam" id="PF08030">
    <property type="entry name" value="NAD_binding_6"/>
    <property type="match status" value="1"/>
</dbReference>
<protein>
    <recommendedName>
        <fullName evidence="13">FAD-binding FR-type domain-containing protein</fullName>
    </recommendedName>
</protein>
<dbReference type="STRING" id="1442369.A0A0D2IHE4"/>
<organism evidence="14 15">
    <name type="scientific">Rhinocladiella mackenziei CBS 650.93</name>
    <dbReference type="NCBI Taxonomy" id="1442369"/>
    <lineage>
        <taxon>Eukaryota</taxon>
        <taxon>Fungi</taxon>
        <taxon>Dikarya</taxon>
        <taxon>Ascomycota</taxon>
        <taxon>Pezizomycotina</taxon>
        <taxon>Eurotiomycetes</taxon>
        <taxon>Chaetothyriomycetidae</taxon>
        <taxon>Chaetothyriales</taxon>
        <taxon>Herpotrichiellaceae</taxon>
        <taxon>Rhinocladiella</taxon>
    </lineage>
</organism>
<keyword evidence="10" id="KW-0325">Glycoprotein</keyword>
<dbReference type="HOGENOM" id="CLU_010365_2_0_1"/>
<dbReference type="GO" id="GO:0006879">
    <property type="term" value="P:intracellular iron ion homeostasis"/>
    <property type="evidence" value="ECO:0007669"/>
    <property type="project" value="TreeGrafter"/>
</dbReference>
<feature type="transmembrane region" description="Helical" evidence="12">
    <location>
        <begin position="340"/>
        <end position="360"/>
    </location>
</feature>
<feature type="transmembrane region" description="Helical" evidence="12">
    <location>
        <begin position="311"/>
        <end position="333"/>
    </location>
</feature>
<evidence type="ECO:0000256" key="10">
    <source>
        <dbReference type="ARBA" id="ARBA00023180"/>
    </source>
</evidence>
<sequence>MTEMKLRKRMDMGGDTMAMTSDECRANDPVWLQSMSYCVRDRCTREGVSDSRQGQCFVKIAANGQPVPSLQEALPEQAPAVEVTDKDLWLNTTKLVNSELWAANRRTLAEFEFSEEMHTQYSLIVYLVTMGICLAMAALTFFSYPASSSPKTTSTSSRYIRKIKQYLILPALFGGRHLEPLRWNIGYVPGRALTVFISIYVILNIVFCCISYHLASPNTWFSEDRDQIAGYVGNRTGVLGFTNLGIAILFAGRNNILITLTGWSQTTSLTFHRWAARVATLQAVVHSVIYTVTYFWDGGAAAYYAEASLPYYWWGIIATTALGVMIGLAFLPIRLRAYELFLITHIALAILALIGCWYHVDILFNKRWGYEVWLYLCFAFWSFDRVARLVKLGLFNNWTGSTKAHVTRIPNTDIVQLTLFPGRFWESAVGPGQHSFLYFPSTGKVWETHPFTIADWGTMREQAKATSDNSLSEGTSLSEKTPTEIPSTGQVQESGPSPKQRPLPNDSTSQAPYSSQFYLRFLLRVQTGSTRSLIRQLETSARGTPLSQHLTILTEGPYAGHKQTLHPLFTADTVLCIAGGIGITFPLGFVKHYVSLDFSSPKGGNSSAQRRTLMGRTTRFVLAWSAREDGLIRHVTETILLGQHFHRETGARTVDVRIWHTGTTYTSSATTESQAEDGKEKEIRLTVSPSGPVSITRGTRMPIASVLDSVLEPSHRITVLVCAPGGMADAVRKEVVRAISQGFDVDLLEEAFAW</sequence>
<dbReference type="InterPro" id="IPR013121">
    <property type="entry name" value="Fe_red_NAD-bd_6"/>
</dbReference>